<evidence type="ECO:0000256" key="2">
    <source>
        <dbReference type="ARBA" id="ARBA00008054"/>
    </source>
</evidence>
<feature type="compositionally biased region" description="Polar residues" evidence="17">
    <location>
        <begin position="1141"/>
        <end position="1166"/>
    </location>
</feature>
<evidence type="ECO:0000256" key="10">
    <source>
        <dbReference type="ARBA" id="ARBA00023037"/>
    </source>
</evidence>
<evidence type="ECO:0000256" key="9">
    <source>
        <dbReference type="ARBA" id="ARBA00022989"/>
    </source>
</evidence>
<dbReference type="InterPro" id="IPR002035">
    <property type="entry name" value="VWF_A"/>
</dbReference>
<dbReference type="EMBL" id="JAFHDT010000002">
    <property type="protein sequence ID" value="KAI7812432.1"/>
    <property type="molecule type" value="Genomic_DNA"/>
</dbReference>
<dbReference type="Gene3D" id="3.40.50.410">
    <property type="entry name" value="von Willebrand factor, type A domain"/>
    <property type="match status" value="1"/>
</dbReference>
<name>A0A9W7X0X8_TRIRA</name>
<dbReference type="GO" id="GO:0005178">
    <property type="term" value="F:integrin binding"/>
    <property type="evidence" value="ECO:0007669"/>
    <property type="project" value="TreeGrafter"/>
</dbReference>
<dbReference type="Gene3D" id="1.20.5.930">
    <property type="entry name" value="Bicelle-embedded integrin alpha(iib) transmembrane segment"/>
    <property type="match status" value="1"/>
</dbReference>
<dbReference type="PRINTS" id="PR01185">
    <property type="entry name" value="INTEGRINA"/>
</dbReference>
<keyword evidence="11 16" id="KW-0472">Membrane</keyword>
<evidence type="ECO:0000256" key="1">
    <source>
        <dbReference type="ARBA" id="ARBA00004479"/>
    </source>
</evidence>
<keyword evidence="9 16" id="KW-1133">Transmembrane helix</keyword>
<keyword evidence="4" id="KW-0479">Metal-binding</keyword>
<keyword evidence="5" id="KW-0732">Signal</keyword>
<keyword evidence="3 16" id="KW-0812">Transmembrane</keyword>
<evidence type="ECO:0000256" key="5">
    <source>
        <dbReference type="ARBA" id="ARBA00022729"/>
    </source>
</evidence>
<dbReference type="InterPro" id="IPR048285">
    <property type="entry name" value="Integrin_alpha_Ig-like_2"/>
</dbReference>
<dbReference type="InterPro" id="IPR048633">
    <property type="entry name" value="ITGAX-like_Ig_3"/>
</dbReference>
<evidence type="ECO:0000256" key="16">
    <source>
        <dbReference type="RuleBase" id="RU003762"/>
    </source>
</evidence>
<dbReference type="SUPFAM" id="SSF53300">
    <property type="entry name" value="vWA-like"/>
    <property type="match status" value="1"/>
</dbReference>
<dbReference type="PRINTS" id="PR00453">
    <property type="entry name" value="VWFADOMAIN"/>
</dbReference>
<evidence type="ECO:0000256" key="11">
    <source>
        <dbReference type="ARBA" id="ARBA00023136"/>
    </source>
</evidence>
<gene>
    <name evidence="19" type="ORF">IRJ41_001709</name>
</gene>
<dbReference type="Pfam" id="PF20805">
    <property type="entry name" value="Integrin_A_Ig_2"/>
    <property type="match status" value="1"/>
</dbReference>
<dbReference type="SUPFAM" id="SSF69179">
    <property type="entry name" value="Integrin domains"/>
    <property type="match status" value="2"/>
</dbReference>
<feature type="transmembrane region" description="Helical" evidence="16">
    <location>
        <begin position="1093"/>
        <end position="1118"/>
    </location>
</feature>
<evidence type="ECO:0000256" key="6">
    <source>
        <dbReference type="ARBA" id="ARBA00022737"/>
    </source>
</evidence>
<dbReference type="AlphaFoldDB" id="A0A9W7X0X8"/>
<comment type="similarity">
    <text evidence="2 16">Belongs to the integrin alpha chain family.</text>
</comment>
<dbReference type="PANTHER" id="PTHR23220:SF118">
    <property type="entry name" value="INTEGRIN ALPHA-X"/>
    <property type="match status" value="1"/>
</dbReference>
<evidence type="ECO:0000256" key="8">
    <source>
        <dbReference type="ARBA" id="ARBA00022889"/>
    </source>
</evidence>
<keyword evidence="8 16" id="KW-0130">Cell adhesion</keyword>
<evidence type="ECO:0000256" key="14">
    <source>
        <dbReference type="ARBA" id="ARBA00023180"/>
    </source>
</evidence>
<keyword evidence="20" id="KW-1185">Reference proteome</keyword>
<evidence type="ECO:0000256" key="12">
    <source>
        <dbReference type="ARBA" id="ARBA00023157"/>
    </source>
</evidence>
<evidence type="ECO:0000256" key="7">
    <source>
        <dbReference type="ARBA" id="ARBA00022837"/>
    </source>
</evidence>
<dbReference type="InterPro" id="IPR013519">
    <property type="entry name" value="Int_alpha_beta-p"/>
</dbReference>
<feature type="repeat" description="FG-GAP" evidence="15">
    <location>
        <begin position="535"/>
        <end position="592"/>
    </location>
</feature>
<evidence type="ECO:0000256" key="17">
    <source>
        <dbReference type="SAM" id="MobiDB-lite"/>
    </source>
</evidence>
<evidence type="ECO:0000313" key="19">
    <source>
        <dbReference type="EMBL" id="KAI7812432.1"/>
    </source>
</evidence>
<dbReference type="GO" id="GO:0009897">
    <property type="term" value="C:external side of plasma membrane"/>
    <property type="evidence" value="ECO:0007669"/>
    <property type="project" value="TreeGrafter"/>
</dbReference>
<dbReference type="InterPro" id="IPR036465">
    <property type="entry name" value="vWFA_dom_sf"/>
</dbReference>
<evidence type="ECO:0000313" key="20">
    <source>
        <dbReference type="Proteomes" id="UP001059041"/>
    </source>
</evidence>
<dbReference type="Pfam" id="PF01839">
    <property type="entry name" value="FG-GAP"/>
    <property type="match status" value="1"/>
</dbReference>
<keyword evidence="6" id="KW-0677">Repeat</keyword>
<feature type="region of interest" description="Disordered" evidence="17">
    <location>
        <begin position="1128"/>
        <end position="1173"/>
    </location>
</feature>
<feature type="repeat" description="FG-GAP" evidence="15">
    <location>
        <begin position="596"/>
        <end position="656"/>
    </location>
</feature>
<keyword evidence="14" id="KW-0325">Glycoprotein</keyword>
<evidence type="ECO:0000256" key="4">
    <source>
        <dbReference type="ARBA" id="ARBA00022723"/>
    </source>
</evidence>
<dbReference type="GO" id="GO:0007160">
    <property type="term" value="P:cell-matrix adhesion"/>
    <property type="evidence" value="ECO:0007669"/>
    <property type="project" value="TreeGrafter"/>
</dbReference>
<keyword evidence="12" id="KW-1015">Disulfide bond</keyword>
<evidence type="ECO:0000259" key="18">
    <source>
        <dbReference type="PROSITE" id="PS50234"/>
    </source>
</evidence>
<dbReference type="Pfam" id="PF00092">
    <property type="entry name" value="VWA"/>
    <property type="match status" value="1"/>
</dbReference>
<evidence type="ECO:0000256" key="15">
    <source>
        <dbReference type="PROSITE-ProRule" id="PRU00803"/>
    </source>
</evidence>
<dbReference type="Gene3D" id="2.60.40.1460">
    <property type="entry name" value="Integrin domains. Chain A, domain 2"/>
    <property type="match status" value="1"/>
</dbReference>
<dbReference type="PROSITE" id="PS50234">
    <property type="entry name" value="VWFA"/>
    <property type="match status" value="1"/>
</dbReference>
<dbReference type="Gene3D" id="2.60.40.1530">
    <property type="entry name" value="ntegrin, alpha v. Chain A, domain 4"/>
    <property type="match status" value="1"/>
</dbReference>
<dbReference type="Proteomes" id="UP001059041">
    <property type="component" value="Linkage Group LG2"/>
</dbReference>
<accession>A0A9W7X0X8</accession>
<dbReference type="GO" id="GO:0008305">
    <property type="term" value="C:integrin complex"/>
    <property type="evidence" value="ECO:0007669"/>
    <property type="project" value="InterPro"/>
</dbReference>
<dbReference type="SMART" id="SM00191">
    <property type="entry name" value="Int_alpha"/>
    <property type="match status" value="5"/>
</dbReference>
<dbReference type="GO" id="GO:0033627">
    <property type="term" value="P:cell adhesion mediated by integrin"/>
    <property type="evidence" value="ECO:0007669"/>
    <property type="project" value="TreeGrafter"/>
</dbReference>
<reference evidence="19" key="1">
    <citation type="submission" date="2021-02" db="EMBL/GenBank/DDBJ databases">
        <title>Comparative genomics reveals that relaxation of natural selection precedes convergent phenotypic evolution of cavefish.</title>
        <authorList>
            <person name="Peng Z."/>
        </authorList>
    </citation>
    <scope>NUCLEOTIDE SEQUENCE</scope>
    <source>
        <tissue evidence="19">Muscle</tissue>
    </source>
</reference>
<dbReference type="Gene3D" id="2.60.40.1510">
    <property type="entry name" value="ntegrin, alpha v. Chain A, domain 3"/>
    <property type="match status" value="1"/>
</dbReference>
<dbReference type="InterPro" id="IPR013517">
    <property type="entry name" value="FG-GAP"/>
</dbReference>
<dbReference type="Pfam" id="PF21520">
    <property type="entry name" value="ITGAX-like_Ig_3"/>
    <property type="match status" value="1"/>
</dbReference>
<keyword evidence="13 16" id="KW-0675">Receptor</keyword>
<dbReference type="GO" id="GO:0098609">
    <property type="term" value="P:cell-cell adhesion"/>
    <property type="evidence" value="ECO:0007669"/>
    <property type="project" value="TreeGrafter"/>
</dbReference>
<protein>
    <submittedName>
        <fullName evidence="19">Integrin alpha-X</fullName>
    </submittedName>
</protein>
<comment type="caution">
    <text evidence="19">The sequence shown here is derived from an EMBL/GenBank/DDBJ whole genome shotgun (WGS) entry which is preliminary data.</text>
</comment>
<dbReference type="PROSITE" id="PS51470">
    <property type="entry name" value="FG_GAP"/>
    <property type="match status" value="3"/>
</dbReference>
<comment type="subcellular location">
    <subcellularLocation>
        <location evidence="1 16">Membrane</location>
        <topology evidence="1 16">Single-pass type I membrane protein</topology>
    </subcellularLocation>
</comment>
<dbReference type="SMART" id="SM00327">
    <property type="entry name" value="VWA"/>
    <property type="match status" value="1"/>
</dbReference>
<dbReference type="Gene3D" id="2.130.10.130">
    <property type="entry name" value="Integrin alpha, N-terminal"/>
    <property type="match status" value="1"/>
</dbReference>
<proteinExistence type="inferred from homology"/>
<evidence type="ECO:0000256" key="3">
    <source>
        <dbReference type="ARBA" id="ARBA00022692"/>
    </source>
</evidence>
<organism evidence="19 20">
    <name type="scientific">Triplophysa rosa</name>
    <name type="common">Cave loach</name>
    <dbReference type="NCBI Taxonomy" id="992332"/>
    <lineage>
        <taxon>Eukaryota</taxon>
        <taxon>Metazoa</taxon>
        <taxon>Chordata</taxon>
        <taxon>Craniata</taxon>
        <taxon>Vertebrata</taxon>
        <taxon>Euteleostomi</taxon>
        <taxon>Actinopterygii</taxon>
        <taxon>Neopterygii</taxon>
        <taxon>Teleostei</taxon>
        <taxon>Ostariophysi</taxon>
        <taxon>Cypriniformes</taxon>
        <taxon>Nemacheilidae</taxon>
        <taxon>Triplophysa</taxon>
    </lineage>
</organism>
<evidence type="ECO:0000256" key="13">
    <source>
        <dbReference type="ARBA" id="ARBA00023170"/>
    </source>
</evidence>
<dbReference type="GO" id="GO:0007229">
    <property type="term" value="P:integrin-mediated signaling pathway"/>
    <property type="evidence" value="ECO:0007669"/>
    <property type="project" value="UniProtKB-KW"/>
</dbReference>
<feature type="repeat" description="FG-GAP" evidence="15">
    <location>
        <begin position="479"/>
        <end position="534"/>
    </location>
</feature>
<dbReference type="InterPro" id="IPR028994">
    <property type="entry name" value="Integrin_alpha_N"/>
</dbReference>
<keyword evidence="7" id="KW-0106">Calcium</keyword>
<keyword evidence="10 16" id="KW-0401">Integrin</keyword>
<dbReference type="SUPFAM" id="SSF69318">
    <property type="entry name" value="Integrin alpha N-terminal domain"/>
    <property type="match status" value="1"/>
</dbReference>
<sequence length="1173" mass="127804">MHNILRDQSHTAYDLFHLMPSGRRYRAIRARTTRLARTLYPSAVRLLNEHPASRQSLGFSLETLHPKVFTAPQGDSHFGHRVCHFDPTQADSVLVTAPYLDNGSGGIYSCSYSTNQCSRLHLKVDSGIALGLSLACDDHQAIVCGPRYEHKCEGFNYLNGLCVEISPRHTNTIIKPAFQECHVIPPLDAVILFDDSGSITAENFQTMIKFIKTLIAMFLDTRAQVAVAKFSTKVSAVFHFENFAVNRDPDQLMKDVTQEQGHTYTPSAIRFVLEEMFSVKVGMRSNSQKLLLVITDGKSNDPGEQFNNVILLANKLGITRFAVGIGKEYLLSELELIASSPQFVFETESFSALTSILNQLKEKIFSIEGTDTGNFSSFQMELSQGGFSVALSEGSRVFGAVGAYSWSGGIVQDLSHQLLNSSFINATNMEEDIKNSYLGYSVAVATVDGNVVYFAGAPRHRHTGIVLGFTQNHQNHTWTVSQRIYGSQLGSYFGAELCVLSASGLLAVGAPLYHTQGVGGEVRICPLHTGTLNCSAFLRGVRGNEFGRFGTSLAAVQDLNGDGFMELAVGAPQEQGKGAIYIFLGRPGGIRTEYSQRVSGAEMGSGLQYFGVSLHSAGDLTADALIDVVVGSKGDVTVLRTQPVMCLPVNITVDLPIIPQHFFHCSAPFGLNTPVDTVTICVSIKEIVKGNIQGPFSAAVSLALELDPPAKTPRLLFGNRSASFLWTSRSNLSSLSPVCTAQPIIIPECISDYHEVPLSGRLNVTGAIIPETGGLRPVLSPDCHPTFTEMVILEKVCGEDHVCISDLNVSLSFLSDTVVSTVGYPVNLSVVVYNNGEDSTDTELFLYHPTILSFAWVKASIGQVWCESNQTELSNVTRTTCQLGATVFRQRVKTTLMMLFTVATPLAVNEHLIVNALVTSKNENNNTVQDNRAANFVVLKLPVNVVVKDGGSTRFVKYPDSTQLEHIYTVENTGKLSAPVNISFVFPVEMTFPEINGTGTTCEKQVLLKHGERFNLTQHCSVSTCHLIGCTIKLLTSNQPITFKFTGTISSGKQVSIMSWGFLFFDSERYIQYPLEDSHQLSIVTELEVPSQALTVLITSLSIFFGLIIMAVIFVMLYKRGFFNSTSTADQNHPAEPSTGEAVNSDQTSADAPVESAQSNGQSGQITEERSIL</sequence>
<dbReference type="PANTHER" id="PTHR23220">
    <property type="entry name" value="INTEGRIN ALPHA"/>
    <property type="match status" value="1"/>
</dbReference>
<dbReference type="InterPro" id="IPR032695">
    <property type="entry name" value="Integrin_dom_sf"/>
</dbReference>
<dbReference type="GO" id="GO:0046872">
    <property type="term" value="F:metal ion binding"/>
    <property type="evidence" value="ECO:0007669"/>
    <property type="project" value="UniProtKB-KW"/>
</dbReference>
<feature type="domain" description="VWFA" evidence="18">
    <location>
        <begin position="188"/>
        <end position="360"/>
    </location>
</feature>
<dbReference type="InterPro" id="IPR000413">
    <property type="entry name" value="Integrin_alpha"/>
</dbReference>